<dbReference type="AlphaFoldDB" id="X0T3W0"/>
<sequence>MLVKLIEADPDEYTLTERTALHDACMDVQREVELMIKVSDNAIKKT</sequence>
<accession>X0T3W0</accession>
<gene>
    <name evidence="1" type="ORF">S01H1_07696</name>
</gene>
<protein>
    <submittedName>
        <fullName evidence="1">Uncharacterized protein</fullName>
    </submittedName>
</protein>
<dbReference type="EMBL" id="BARS01003956">
    <property type="protein sequence ID" value="GAF70745.1"/>
    <property type="molecule type" value="Genomic_DNA"/>
</dbReference>
<comment type="caution">
    <text evidence="1">The sequence shown here is derived from an EMBL/GenBank/DDBJ whole genome shotgun (WGS) entry which is preliminary data.</text>
</comment>
<proteinExistence type="predicted"/>
<evidence type="ECO:0000313" key="1">
    <source>
        <dbReference type="EMBL" id="GAF70745.1"/>
    </source>
</evidence>
<reference evidence="1" key="1">
    <citation type="journal article" date="2014" name="Front. Microbiol.">
        <title>High frequency of phylogenetically diverse reductive dehalogenase-homologous genes in deep subseafloor sedimentary metagenomes.</title>
        <authorList>
            <person name="Kawai M."/>
            <person name="Futagami T."/>
            <person name="Toyoda A."/>
            <person name="Takaki Y."/>
            <person name="Nishi S."/>
            <person name="Hori S."/>
            <person name="Arai W."/>
            <person name="Tsubouchi T."/>
            <person name="Morono Y."/>
            <person name="Uchiyama I."/>
            <person name="Ito T."/>
            <person name="Fujiyama A."/>
            <person name="Inagaki F."/>
            <person name="Takami H."/>
        </authorList>
    </citation>
    <scope>NUCLEOTIDE SEQUENCE</scope>
    <source>
        <strain evidence="1">Expedition CK06-06</strain>
    </source>
</reference>
<name>X0T3W0_9ZZZZ</name>
<organism evidence="1">
    <name type="scientific">marine sediment metagenome</name>
    <dbReference type="NCBI Taxonomy" id="412755"/>
    <lineage>
        <taxon>unclassified sequences</taxon>
        <taxon>metagenomes</taxon>
        <taxon>ecological metagenomes</taxon>
    </lineage>
</organism>